<dbReference type="EMBL" id="FNJW01000008">
    <property type="protein sequence ID" value="SDQ54321.1"/>
    <property type="molecule type" value="Genomic_DNA"/>
</dbReference>
<evidence type="ECO:0000313" key="2">
    <source>
        <dbReference type="Proteomes" id="UP000199481"/>
    </source>
</evidence>
<gene>
    <name evidence="1" type="ORF">SAMN04487752_2698</name>
</gene>
<dbReference type="AlphaFoldDB" id="A0A1H1BQV5"/>
<protein>
    <submittedName>
        <fullName evidence="1">Uncharacterized protein</fullName>
    </submittedName>
</protein>
<reference evidence="2" key="1">
    <citation type="submission" date="2016-10" db="EMBL/GenBank/DDBJ databases">
        <authorList>
            <person name="Varghese N."/>
            <person name="Submissions S."/>
        </authorList>
    </citation>
    <scope>NUCLEOTIDE SEQUENCE [LARGE SCALE GENOMIC DNA]</scope>
    <source>
        <strain evidence="2">MPL-11</strain>
    </source>
</reference>
<organism evidence="1 2">
    <name type="scientific">Carnobacterium viridans</name>
    <dbReference type="NCBI Taxonomy" id="174587"/>
    <lineage>
        <taxon>Bacteria</taxon>
        <taxon>Bacillati</taxon>
        <taxon>Bacillota</taxon>
        <taxon>Bacilli</taxon>
        <taxon>Lactobacillales</taxon>
        <taxon>Carnobacteriaceae</taxon>
        <taxon>Carnobacterium</taxon>
    </lineage>
</organism>
<proteinExistence type="predicted"/>
<dbReference type="Proteomes" id="UP000199481">
    <property type="component" value="Unassembled WGS sequence"/>
</dbReference>
<keyword evidence="2" id="KW-1185">Reference proteome</keyword>
<evidence type="ECO:0000313" key="1">
    <source>
        <dbReference type="EMBL" id="SDQ54321.1"/>
    </source>
</evidence>
<dbReference type="RefSeq" id="WP_176944140.1">
    <property type="nucleotide sequence ID" value="NZ_CP084916.1"/>
</dbReference>
<sequence length="49" mass="5820">MEEEYDLTKVEHPELIDFMNDLLKVNERIKVNETDKEIETHYAGTNPLD</sequence>
<accession>A0A1H1BQV5</accession>
<name>A0A1H1BQV5_9LACT</name>